<keyword evidence="12" id="KW-1185">Reference proteome</keyword>
<dbReference type="AlphaFoldDB" id="A0A9W8HZM2"/>
<evidence type="ECO:0000256" key="5">
    <source>
        <dbReference type="ARBA" id="ARBA00023274"/>
    </source>
</evidence>
<dbReference type="GO" id="GO:0003735">
    <property type="term" value="F:structural constituent of ribosome"/>
    <property type="evidence" value="ECO:0007669"/>
    <property type="project" value="UniProtKB-UniRule"/>
</dbReference>
<dbReference type="FunFam" id="3.30.230.10:FF:000002">
    <property type="entry name" value="30S ribosomal protein S5"/>
    <property type="match status" value="1"/>
</dbReference>
<dbReference type="FunFam" id="3.30.160.20:FF:000022">
    <property type="entry name" value="28S ribosomal protein S5, mitochondrial"/>
    <property type="match status" value="1"/>
</dbReference>
<evidence type="ECO:0000256" key="9">
    <source>
        <dbReference type="RuleBase" id="RU003823"/>
    </source>
</evidence>
<evidence type="ECO:0000256" key="3">
    <source>
        <dbReference type="ARBA" id="ARBA00022980"/>
    </source>
</evidence>
<evidence type="ECO:0000256" key="6">
    <source>
        <dbReference type="ARBA" id="ARBA00039335"/>
    </source>
</evidence>
<evidence type="ECO:0000256" key="7">
    <source>
        <dbReference type="ARBA" id="ARBA00041606"/>
    </source>
</evidence>
<dbReference type="InterPro" id="IPR014721">
    <property type="entry name" value="Ribsml_uS5_D2-typ_fold_subgr"/>
</dbReference>
<reference evidence="11" key="1">
    <citation type="submission" date="2022-07" db="EMBL/GenBank/DDBJ databases">
        <title>Phylogenomic reconstructions and comparative analyses of Kickxellomycotina fungi.</title>
        <authorList>
            <person name="Reynolds N.K."/>
            <person name="Stajich J.E."/>
            <person name="Barry K."/>
            <person name="Grigoriev I.V."/>
            <person name="Crous P."/>
            <person name="Smith M.E."/>
        </authorList>
    </citation>
    <scope>NUCLEOTIDE SEQUENCE</scope>
    <source>
        <strain evidence="11">NRRL 1565</strain>
    </source>
</reference>
<evidence type="ECO:0000313" key="11">
    <source>
        <dbReference type="EMBL" id="KAJ2799075.1"/>
    </source>
</evidence>
<keyword evidence="4" id="KW-0496">Mitochondrion</keyword>
<dbReference type="Pfam" id="PF03719">
    <property type="entry name" value="Ribosomal_S5_C"/>
    <property type="match status" value="1"/>
</dbReference>
<dbReference type="OrthoDB" id="309483at2759"/>
<gene>
    <name evidence="11" type="primary">MRPS5</name>
    <name evidence="11" type="ORF">H4R20_004576</name>
</gene>
<comment type="similarity">
    <text evidence="2 9">Belongs to the universal ribosomal protein uS5 family.</text>
</comment>
<dbReference type="InterPro" id="IPR000851">
    <property type="entry name" value="Ribosomal_uS5"/>
</dbReference>
<evidence type="ECO:0000256" key="1">
    <source>
        <dbReference type="ARBA" id="ARBA00004173"/>
    </source>
</evidence>
<name>A0A9W8HZM2_9FUNG</name>
<dbReference type="PANTHER" id="PTHR48277:SF1">
    <property type="entry name" value="MITOCHONDRIAL RIBOSOMAL PROTEIN S5"/>
    <property type="match status" value="1"/>
</dbReference>
<accession>A0A9W8HZM2</accession>
<dbReference type="SUPFAM" id="SSF54211">
    <property type="entry name" value="Ribosomal protein S5 domain 2-like"/>
    <property type="match status" value="1"/>
</dbReference>
<dbReference type="InterPro" id="IPR005324">
    <property type="entry name" value="Ribosomal_uS5_C"/>
</dbReference>
<dbReference type="InterPro" id="IPR020568">
    <property type="entry name" value="Ribosomal_Su5_D2-typ_SF"/>
</dbReference>
<proteinExistence type="inferred from homology"/>
<organism evidence="11 12">
    <name type="scientific">Coemansia guatemalensis</name>
    <dbReference type="NCBI Taxonomy" id="2761395"/>
    <lineage>
        <taxon>Eukaryota</taxon>
        <taxon>Fungi</taxon>
        <taxon>Fungi incertae sedis</taxon>
        <taxon>Zoopagomycota</taxon>
        <taxon>Kickxellomycotina</taxon>
        <taxon>Kickxellomycetes</taxon>
        <taxon>Kickxellales</taxon>
        <taxon>Kickxellaceae</taxon>
        <taxon>Coemansia</taxon>
    </lineage>
</organism>
<evidence type="ECO:0000256" key="2">
    <source>
        <dbReference type="ARBA" id="ARBA00008945"/>
    </source>
</evidence>
<comment type="subcellular location">
    <subcellularLocation>
        <location evidence="1">Mitochondrion</location>
    </subcellularLocation>
</comment>
<dbReference type="SUPFAM" id="SSF54768">
    <property type="entry name" value="dsRNA-binding domain-like"/>
    <property type="match status" value="1"/>
</dbReference>
<dbReference type="GO" id="GO:0003723">
    <property type="term" value="F:RNA binding"/>
    <property type="evidence" value="ECO:0007669"/>
    <property type="project" value="InterPro"/>
</dbReference>
<evidence type="ECO:0000256" key="4">
    <source>
        <dbReference type="ARBA" id="ARBA00023128"/>
    </source>
</evidence>
<keyword evidence="3 8" id="KW-0689">Ribosomal protein</keyword>
<keyword evidence="5 8" id="KW-0687">Ribonucleoprotein</keyword>
<dbReference type="GO" id="GO:0005763">
    <property type="term" value="C:mitochondrial small ribosomal subunit"/>
    <property type="evidence" value="ECO:0007669"/>
    <property type="project" value="UniProtKB-ARBA"/>
</dbReference>
<dbReference type="InterPro" id="IPR013810">
    <property type="entry name" value="Ribosomal_uS5_N"/>
</dbReference>
<dbReference type="Proteomes" id="UP001140094">
    <property type="component" value="Unassembled WGS sequence"/>
</dbReference>
<feature type="domain" description="S5 DRBM" evidence="10">
    <location>
        <begin position="125"/>
        <end position="188"/>
    </location>
</feature>
<evidence type="ECO:0000259" key="10">
    <source>
        <dbReference type="PROSITE" id="PS50881"/>
    </source>
</evidence>
<comment type="caution">
    <text evidence="11">The sequence shown here is derived from an EMBL/GenBank/DDBJ whole genome shotgun (WGS) entry which is preliminary data.</text>
</comment>
<protein>
    <recommendedName>
        <fullName evidence="6">Small ribosomal subunit protein uS5m</fullName>
    </recommendedName>
    <alternativeName>
        <fullName evidence="7">28S ribosomal protein S5, mitochondrial</fullName>
    </alternativeName>
</protein>
<evidence type="ECO:0000313" key="12">
    <source>
        <dbReference type="Proteomes" id="UP001140094"/>
    </source>
</evidence>
<dbReference type="GO" id="GO:0006412">
    <property type="term" value="P:translation"/>
    <property type="evidence" value="ECO:0007669"/>
    <property type="project" value="InterPro"/>
</dbReference>
<dbReference type="Gene3D" id="3.30.160.20">
    <property type="match status" value="1"/>
</dbReference>
<dbReference type="Pfam" id="PF00333">
    <property type="entry name" value="Ribosomal_S5"/>
    <property type="match status" value="1"/>
</dbReference>
<sequence length="297" mass="33778">MKGWPGPKRIMWDKQFVGLEQAKTKSDLSKFDPIYDDISENSSVIKLWKRQKAKELNATPAEKKMVDAMVEEEHGIVEVDELDDDYTPPRTTRPDELLENEDDMEQDEVTWSADLKIPMAMFKQLQKKTLIIKRTVQMTRNGKIPTMYALVVVGNGNGAAGFGEGRGQETSKAVLNATRKAIKDIQMIPRYDDRTIYHDIDHKFKATKLLLWARRPGFGLRVAPIIHEVCQCVGIKDLAGKIHKSRNPMNVIKAVFEALQTQRQPEDVAKARGIRLVDVNHTYYGTTNPTPQKYGKV</sequence>
<dbReference type="EMBL" id="JANBUO010001254">
    <property type="protein sequence ID" value="KAJ2799075.1"/>
    <property type="molecule type" value="Genomic_DNA"/>
</dbReference>
<dbReference type="PANTHER" id="PTHR48277">
    <property type="entry name" value="MITOCHONDRIAL RIBOSOMAL PROTEIN S5"/>
    <property type="match status" value="1"/>
</dbReference>
<dbReference type="Gene3D" id="3.30.230.10">
    <property type="match status" value="1"/>
</dbReference>
<evidence type="ECO:0000256" key="8">
    <source>
        <dbReference type="PROSITE-ProRule" id="PRU00268"/>
    </source>
</evidence>
<dbReference type="GO" id="GO:0005743">
    <property type="term" value="C:mitochondrial inner membrane"/>
    <property type="evidence" value="ECO:0007669"/>
    <property type="project" value="UniProtKB-ARBA"/>
</dbReference>
<dbReference type="PROSITE" id="PS50881">
    <property type="entry name" value="S5_DSRBD"/>
    <property type="match status" value="1"/>
</dbReference>